<dbReference type="eggNOG" id="ENOG502ZGRF">
    <property type="taxonomic scope" value="Bacteria"/>
</dbReference>
<accession>E3D0E6</accession>
<dbReference type="AlphaFoldDB" id="E3D0E6"/>
<gene>
    <name evidence="2" type="ORF">Apau_0531</name>
</gene>
<reference evidence="2 3" key="1">
    <citation type="journal article" date="2010" name="Stand. Genomic Sci.">
        <title>Non-contiguous finished genome sequence of Aminomonas paucivorans type strain (GLU-3).</title>
        <authorList>
            <person name="Pitluck S."/>
            <person name="Yasawong M."/>
            <person name="Held B."/>
            <person name="Lapidus A."/>
            <person name="Nolan M."/>
            <person name="Copeland A."/>
            <person name="Lucas S."/>
            <person name="Del Rio T.G."/>
            <person name="Tice H."/>
            <person name="Cheng J.F."/>
            <person name="Chertkov O."/>
            <person name="Goodwin L."/>
            <person name="Tapia R."/>
            <person name="Han C."/>
            <person name="Liolios K."/>
            <person name="Ivanova N."/>
            <person name="Mavromatis K."/>
            <person name="Ovchinnikova G."/>
            <person name="Pati A."/>
            <person name="Chen A."/>
            <person name="Palaniappan K."/>
            <person name="Land M."/>
            <person name="Hauser L."/>
            <person name="Chang Y.J."/>
            <person name="Jeffries C.D."/>
            <person name="Pukall R."/>
            <person name="Spring S."/>
            <person name="Rohde M."/>
            <person name="Sikorski J."/>
            <person name="Goker M."/>
            <person name="Woyke T."/>
            <person name="Bristow J."/>
            <person name="Eisen J.A."/>
            <person name="Markowitz V."/>
            <person name="Hugenholtz P."/>
            <person name="Kyrpides N.C."/>
            <person name="Klenk H.P."/>
        </authorList>
    </citation>
    <scope>NUCLEOTIDE SEQUENCE [LARGE SCALE GENOMIC DNA]</scope>
    <source>
        <strain evidence="2 3">DSM 12260</strain>
    </source>
</reference>
<dbReference type="OrthoDB" id="6069at2"/>
<dbReference type="STRING" id="584708.Apau_0531"/>
<sequence>MRRIVLSVLAALCLGVLGAGEVSAAGWGAYAEGRLELFRPRILLVYPRGRDVDAREVRIPDGRYEILNYGWDNVNLVINCRRLSGNGPRALRFVYITPHRWHAETPY</sequence>
<dbReference type="HOGENOM" id="CLU_176365_0_0_0"/>
<feature type="chain" id="PRO_5003168186" evidence="1">
    <location>
        <begin position="25"/>
        <end position="107"/>
    </location>
</feature>
<proteinExistence type="predicted"/>
<evidence type="ECO:0000313" key="3">
    <source>
        <dbReference type="Proteomes" id="UP000005096"/>
    </source>
</evidence>
<evidence type="ECO:0000256" key="1">
    <source>
        <dbReference type="SAM" id="SignalP"/>
    </source>
</evidence>
<dbReference type="Proteomes" id="UP000005096">
    <property type="component" value="Chromosome"/>
</dbReference>
<dbReference type="RefSeq" id="WP_006300119.1">
    <property type="nucleotide sequence ID" value="NZ_CM001022.1"/>
</dbReference>
<name>E3D0E6_9BACT</name>
<protein>
    <submittedName>
        <fullName evidence="2">Uncharacterized protein</fullName>
    </submittedName>
</protein>
<keyword evidence="1" id="KW-0732">Signal</keyword>
<evidence type="ECO:0000313" key="2">
    <source>
        <dbReference type="EMBL" id="EFQ22965.1"/>
    </source>
</evidence>
<keyword evidence="3" id="KW-1185">Reference proteome</keyword>
<dbReference type="EMBL" id="CM001022">
    <property type="protein sequence ID" value="EFQ22965.1"/>
    <property type="molecule type" value="Genomic_DNA"/>
</dbReference>
<feature type="signal peptide" evidence="1">
    <location>
        <begin position="1"/>
        <end position="24"/>
    </location>
</feature>
<organism evidence="2 3">
    <name type="scientific">Aminomonas paucivorans DSM 12260</name>
    <dbReference type="NCBI Taxonomy" id="584708"/>
    <lineage>
        <taxon>Bacteria</taxon>
        <taxon>Thermotogati</taxon>
        <taxon>Synergistota</taxon>
        <taxon>Synergistia</taxon>
        <taxon>Synergistales</taxon>
        <taxon>Synergistaceae</taxon>
        <taxon>Aminomonas</taxon>
    </lineage>
</organism>
<dbReference type="PaxDb" id="584708-Apau_0531"/>